<evidence type="ECO:0000259" key="12">
    <source>
        <dbReference type="SMART" id="SM00662"/>
    </source>
</evidence>
<dbReference type="GO" id="GO:0000428">
    <property type="term" value="C:DNA-directed RNA polymerase complex"/>
    <property type="evidence" value="ECO:0007669"/>
    <property type="project" value="UniProtKB-KW"/>
</dbReference>
<dbReference type="Pfam" id="PF01000">
    <property type="entry name" value="RNA_pol_A_bac"/>
    <property type="match status" value="1"/>
</dbReference>
<reference evidence="13" key="2">
    <citation type="submission" date="2020-09" db="EMBL/GenBank/DDBJ databases">
        <authorList>
            <person name="Sun Q."/>
            <person name="Zhou Y."/>
        </authorList>
    </citation>
    <scope>NUCLEOTIDE SEQUENCE</scope>
    <source>
        <strain evidence="13">CGMCC 1.15758</strain>
    </source>
</reference>
<dbReference type="OrthoDB" id="9805706at2"/>
<feature type="region of interest" description="Alpha N-terminal domain (alpha-NTD)" evidence="11">
    <location>
        <begin position="1"/>
        <end position="231"/>
    </location>
</feature>
<dbReference type="RefSeq" id="WP_117001390.1">
    <property type="nucleotide sequence ID" value="NZ_BMJS01000002.1"/>
</dbReference>
<reference evidence="13" key="1">
    <citation type="journal article" date="2014" name="Int. J. Syst. Evol. Microbiol.">
        <title>Complete genome sequence of Corynebacterium casei LMG S-19264T (=DSM 44701T), isolated from a smear-ripened cheese.</title>
        <authorList>
            <consortium name="US DOE Joint Genome Institute (JGI-PGF)"/>
            <person name="Walter F."/>
            <person name="Albersmeier A."/>
            <person name="Kalinowski J."/>
            <person name="Ruckert C."/>
        </authorList>
    </citation>
    <scope>NUCLEOTIDE SEQUENCE</scope>
    <source>
        <strain evidence="13">CGMCC 1.15758</strain>
    </source>
</reference>
<evidence type="ECO:0000313" key="14">
    <source>
        <dbReference type="Proteomes" id="UP000636949"/>
    </source>
</evidence>
<dbReference type="CDD" id="cd06928">
    <property type="entry name" value="RNAP_alpha_NTD"/>
    <property type="match status" value="1"/>
</dbReference>
<evidence type="ECO:0000256" key="5">
    <source>
        <dbReference type="ARBA" id="ARBA00022679"/>
    </source>
</evidence>
<dbReference type="InterPro" id="IPR036603">
    <property type="entry name" value="RBP11-like"/>
</dbReference>
<dbReference type="GO" id="GO:0003899">
    <property type="term" value="F:DNA-directed RNA polymerase activity"/>
    <property type="evidence" value="ECO:0007669"/>
    <property type="project" value="UniProtKB-UniRule"/>
</dbReference>
<comment type="function">
    <text evidence="11">DNA-dependent RNA polymerase catalyzes the transcription of DNA into RNA using the four ribonucleoside triphosphates as substrates.</text>
</comment>
<dbReference type="NCBIfam" id="TIGR02027">
    <property type="entry name" value="rpoA"/>
    <property type="match status" value="1"/>
</dbReference>
<keyword evidence="7 11" id="KW-0804">Transcription</keyword>
<dbReference type="GO" id="GO:0046983">
    <property type="term" value="F:protein dimerization activity"/>
    <property type="evidence" value="ECO:0007669"/>
    <property type="project" value="InterPro"/>
</dbReference>
<evidence type="ECO:0000256" key="3">
    <source>
        <dbReference type="ARBA" id="ARBA00015972"/>
    </source>
</evidence>
<proteinExistence type="inferred from homology"/>
<dbReference type="Gene3D" id="1.10.150.20">
    <property type="entry name" value="5' to 3' exonuclease, C-terminal subdomain"/>
    <property type="match status" value="1"/>
</dbReference>
<evidence type="ECO:0000256" key="2">
    <source>
        <dbReference type="ARBA" id="ARBA00012418"/>
    </source>
</evidence>
<dbReference type="InterPro" id="IPR011260">
    <property type="entry name" value="RNAP_asu_C"/>
</dbReference>
<evidence type="ECO:0000256" key="10">
    <source>
        <dbReference type="ARBA" id="ARBA00048552"/>
    </source>
</evidence>
<comment type="caution">
    <text evidence="13">The sequence shown here is derived from an EMBL/GenBank/DDBJ whole genome shotgun (WGS) entry which is preliminary data.</text>
</comment>
<evidence type="ECO:0000313" key="13">
    <source>
        <dbReference type="EMBL" id="GGF89072.1"/>
    </source>
</evidence>
<keyword evidence="5 11" id="KW-0808">Transferase</keyword>
<dbReference type="GO" id="GO:0003677">
    <property type="term" value="F:DNA binding"/>
    <property type="evidence" value="ECO:0007669"/>
    <property type="project" value="UniProtKB-UniRule"/>
</dbReference>
<comment type="subunit">
    <text evidence="11">Homodimer. The RNAP catalytic core consists of 2 alpha, 1 beta, 1 beta' and 1 omega subunit. When a sigma factor is associated with the core the holoenzyme is formed, which can initiate transcription.</text>
</comment>
<accession>A0A8J2Z2D9</accession>
<evidence type="ECO:0000256" key="6">
    <source>
        <dbReference type="ARBA" id="ARBA00022695"/>
    </source>
</evidence>
<dbReference type="FunFam" id="2.170.120.12:FF:000001">
    <property type="entry name" value="DNA-directed RNA polymerase subunit alpha"/>
    <property type="match status" value="1"/>
</dbReference>
<dbReference type="SUPFAM" id="SSF47789">
    <property type="entry name" value="C-terminal domain of RNA polymerase alpha subunit"/>
    <property type="match status" value="1"/>
</dbReference>
<keyword evidence="6 11" id="KW-0548">Nucleotidyltransferase</keyword>
<dbReference type="InterPro" id="IPR011263">
    <property type="entry name" value="DNA-dir_RNA_pol_RpoA/D/Rpb3"/>
</dbReference>
<dbReference type="EC" id="2.7.7.6" evidence="2 11"/>
<comment type="catalytic activity">
    <reaction evidence="10 11">
        <text>RNA(n) + a ribonucleoside 5'-triphosphate = RNA(n+1) + diphosphate</text>
        <dbReference type="Rhea" id="RHEA:21248"/>
        <dbReference type="Rhea" id="RHEA-COMP:14527"/>
        <dbReference type="Rhea" id="RHEA-COMP:17342"/>
        <dbReference type="ChEBI" id="CHEBI:33019"/>
        <dbReference type="ChEBI" id="CHEBI:61557"/>
        <dbReference type="ChEBI" id="CHEBI:140395"/>
        <dbReference type="EC" id="2.7.7.6"/>
    </reaction>
</comment>
<dbReference type="Gene3D" id="3.30.1360.10">
    <property type="entry name" value="RNA polymerase, RBP11-like subunit"/>
    <property type="match status" value="1"/>
</dbReference>
<keyword evidence="4 11" id="KW-0240">DNA-directed RNA polymerase</keyword>
<evidence type="ECO:0000256" key="7">
    <source>
        <dbReference type="ARBA" id="ARBA00023163"/>
    </source>
</evidence>
<gene>
    <name evidence="11 13" type="primary">rpoA</name>
    <name evidence="13" type="ORF">GCM10010995_02900</name>
</gene>
<dbReference type="GO" id="GO:0005737">
    <property type="term" value="C:cytoplasm"/>
    <property type="evidence" value="ECO:0007669"/>
    <property type="project" value="UniProtKB-ARBA"/>
</dbReference>
<feature type="domain" description="DNA-directed RNA polymerase RpoA/D/Rpb3-type" evidence="12">
    <location>
        <begin position="23"/>
        <end position="230"/>
    </location>
</feature>
<evidence type="ECO:0000256" key="1">
    <source>
        <dbReference type="ARBA" id="ARBA00007123"/>
    </source>
</evidence>
<dbReference type="InterPro" id="IPR011262">
    <property type="entry name" value="DNA-dir_RNA_pol_insert"/>
</dbReference>
<dbReference type="GO" id="GO:0006351">
    <property type="term" value="P:DNA-templated transcription"/>
    <property type="evidence" value="ECO:0007669"/>
    <property type="project" value="UniProtKB-UniRule"/>
</dbReference>
<dbReference type="InterPro" id="IPR011773">
    <property type="entry name" value="DNA-dir_RpoA"/>
</dbReference>
<evidence type="ECO:0000256" key="9">
    <source>
        <dbReference type="ARBA" id="ARBA00033070"/>
    </source>
</evidence>
<name>A0A8J2Z2D9_9GAMM</name>
<dbReference type="SUPFAM" id="SSF55257">
    <property type="entry name" value="RBP11-like subunits of RNA polymerase"/>
    <property type="match status" value="1"/>
</dbReference>
<dbReference type="Pfam" id="PF01193">
    <property type="entry name" value="RNA_pol_L"/>
    <property type="match status" value="1"/>
</dbReference>
<dbReference type="Pfam" id="PF03118">
    <property type="entry name" value="RNA_pol_A_CTD"/>
    <property type="match status" value="1"/>
</dbReference>
<comment type="domain">
    <text evidence="11">The N-terminal domain is essential for RNAP assembly and basal transcription, whereas the C-terminal domain is involved in interaction with transcriptional regulators and with upstream promoter elements.</text>
</comment>
<evidence type="ECO:0000256" key="8">
    <source>
        <dbReference type="ARBA" id="ARBA00032524"/>
    </source>
</evidence>
<dbReference type="SUPFAM" id="SSF56553">
    <property type="entry name" value="Insert subdomain of RNA polymerase alpha subunit"/>
    <property type="match status" value="1"/>
</dbReference>
<dbReference type="Gene3D" id="2.170.120.12">
    <property type="entry name" value="DNA-directed RNA polymerase, insert domain"/>
    <property type="match status" value="1"/>
</dbReference>
<dbReference type="FunFam" id="1.10.150.20:FF:000001">
    <property type="entry name" value="DNA-directed RNA polymerase subunit alpha"/>
    <property type="match status" value="1"/>
</dbReference>
<protein>
    <recommendedName>
        <fullName evidence="3 11">DNA-directed RNA polymerase subunit alpha</fullName>
        <shortName evidence="11">RNAP subunit alpha</shortName>
        <ecNumber evidence="2 11">2.7.7.6</ecNumber>
    </recommendedName>
    <alternativeName>
        <fullName evidence="9 11">RNA polymerase subunit alpha</fullName>
    </alternativeName>
    <alternativeName>
        <fullName evidence="8 11">Transcriptase subunit alpha</fullName>
    </alternativeName>
</protein>
<dbReference type="SMART" id="SM00662">
    <property type="entry name" value="RPOLD"/>
    <property type="match status" value="1"/>
</dbReference>
<dbReference type="NCBIfam" id="NF003519">
    <property type="entry name" value="PRK05182.2-5"/>
    <property type="match status" value="1"/>
</dbReference>
<dbReference type="InterPro" id="IPR036643">
    <property type="entry name" value="RNApol_insert_sf"/>
</dbReference>
<dbReference type="EMBL" id="BMJS01000002">
    <property type="protein sequence ID" value="GGF89072.1"/>
    <property type="molecule type" value="Genomic_DNA"/>
</dbReference>
<sequence>MHTCPTEAYKPQIGSVTEVKNNHFKVVLEPLAVGFGHVMGNALRRILLSSIPGSAVTEAQLEGALHEYCTIEGVQEDVVEILLNLKKLAISLQDETEEAYLTITKAGPSKLLAKDLEVSGNVKVSDPNYVIANLNEGGKLNMSLKVTKGRGFVPSTVYTQAAVEELLVGYIPLDAAYNPILDVSFTVSALDDNSEKLEIYMRTKGTIKPEVAIELAMTYFYEQIAVFVDLKAPLGRKSAQDAPEIDPLLLRPVEDLELTVRSANCLKAQNIRYLGDLVQFPESDLMRIPNLGRKSLNEIKAVLAERGLSLGVRIDNWPPEQLSK</sequence>
<organism evidence="13 14">
    <name type="scientific">Cysteiniphilum litorale</name>
    <dbReference type="NCBI Taxonomy" id="2056700"/>
    <lineage>
        <taxon>Bacteria</taxon>
        <taxon>Pseudomonadati</taxon>
        <taxon>Pseudomonadota</taxon>
        <taxon>Gammaproteobacteria</taxon>
        <taxon>Thiotrichales</taxon>
        <taxon>Fastidiosibacteraceae</taxon>
        <taxon>Cysteiniphilum</taxon>
    </lineage>
</organism>
<dbReference type="HAMAP" id="MF_00059">
    <property type="entry name" value="RNApol_bact_RpoA"/>
    <property type="match status" value="1"/>
</dbReference>
<keyword evidence="14" id="KW-1185">Reference proteome</keyword>
<evidence type="ECO:0000256" key="11">
    <source>
        <dbReference type="HAMAP-Rule" id="MF_00059"/>
    </source>
</evidence>
<dbReference type="Proteomes" id="UP000636949">
    <property type="component" value="Unassembled WGS sequence"/>
</dbReference>
<evidence type="ECO:0000256" key="4">
    <source>
        <dbReference type="ARBA" id="ARBA00022478"/>
    </source>
</evidence>
<dbReference type="AlphaFoldDB" id="A0A8J2Z2D9"/>
<comment type="similarity">
    <text evidence="1 11">Belongs to the RNA polymerase alpha chain family.</text>
</comment>
<feature type="region of interest" description="Alpha C-terminal domain (alpha-CTD)" evidence="11">
    <location>
        <begin position="245"/>
        <end position="324"/>
    </location>
</feature>
<dbReference type="NCBIfam" id="NF003513">
    <property type="entry name" value="PRK05182.1-2"/>
    <property type="match status" value="1"/>
</dbReference>